<keyword evidence="2" id="KW-1185">Reference proteome</keyword>
<reference evidence="1" key="1">
    <citation type="submission" date="2013-12" db="EMBL/GenBank/DDBJ databases">
        <authorList>
            <person name="Omoto C.K."/>
            <person name="Sibley D."/>
            <person name="Venepally P."/>
            <person name="Hadjithomas M."/>
            <person name="Karamycheva S."/>
            <person name="Brunk B."/>
            <person name="Roos D."/>
            <person name="Caler E."/>
            <person name="Lorenzi H."/>
        </authorList>
    </citation>
    <scope>NUCLEOTIDE SEQUENCE</scope>
</reference>
<proteinExistence type="predicted"/>
<gene>
    <name evidence="1" type="ORF">GNI_224030</name>
</gene>
<name>A0A023AW00_GRENI</name>
<evidence type="ECO:0000313" key="2">
    <source>
        <dbReference type="Proteomes" id="UP000019763"/>
    </source>
</evidence>
<comment type="caution">
    <text evidence="1">The sequence shown here is derived from an EMBL/GenBank/DDBJ whole genome shotgun (WGS) entry which is preliminary data.</text>
</comment>
<evidence type="ECO:0000313" key="1">
    <source>
        <dbReference type="EMBL" id="EZG42797.1"/>
    </source>
</evidence>
<sequence length="79" mass="8975">FIQLNTAILLCYSSIQDQSTHSLLAILSTHSTINSYVHSFNMSTYGGGTLSDYYPICIYQKTEPNLRRSELVKSRLVRD</sequence>
<dbReference type="GeneID" id="22916649"/>
<accession>A0A023AW00</accession>
<dbReference type="AlphaFoldDB" id="A0A023AW00"/>
<protein>
    <submittedName>
        <fullName evidence="1">Uncharacterized protein</fullName>
    </submittedName>
</protein>
<dbReference type="VEuPathDB" id="CryptoDB:GNI_224030"/>
<dbReference type="EMBL" id="AFNH02001778">
    <property type="protein sequence ID" value="EZG42797.1"/>
    <property type="molecule type" value="Genomic_DNA"/>
</dbReference>
<dbReference type="Proteomes" id="UP000019763">
    <property type="component" value="Unassembled WGS sequence"/>
</dbReference>
<organism evidence="1 2">
    <name type="scientific">Gregarina niphandrodes</name>
    <name type="common">Septate eugregarine</name>
    <dbReference type="NCBI Taxonomy" id="110365"/>
    <lineage>
        <taxon>Eukaryota</taxon>
        <taxon>Sar</taxon>
        <taxon>Alveolata</taxon>
        <taxon>Apicomplexa</taxon>
        <taxon>Conoidasida</taxon>
        <taxon>Gregarinasina</taxon>
        <taxon>Eugregarinorida</taxon>
        <taxon>Gregarinidae</taxon>
        <taxon>Gregarina</taxon>
    </lineage>
</organism>
<feature type="non-terminal residue" evidence="1">
    <location>
        <position position="1"/>
    </location>
</feature>
<dbReference type="RefSeq" id="XP_011133924.1">
    <property type="nucleotide sequence ID" value="XM_011135622.1"/>
</dbReference>